<dbReference type="InterPro" id="IPR026992">
    <property type="entry name" value="DIOX_N"/>
</dbReference>
<dbReference type="Pfam" id="PF03171">
    <property type="entry name" value="2OG-FeII_Oxy"/>
    <property type="match status" value="1"/>
</dbReference>
<dbReference type="InterPro" id="IPR050231">
    <property type="entry name" value="Iron_ascorbate_oxido_reductase"/>
</dbReference>
<evidence type="ECO:0000256" key="9">
    <source>
        <dbReference type="ARBA" id="ARBA00047725"/>
    </source>
</evidence>
<dbReference type="Gene3D" id="2.60.120.330">
    <property type="entry name" value="B-lactam Antibiotic, Isopenicillin N Synthase, Chain"/>
    <property type="match status" value="1"/>
</dbReference>
<dbReference type="AlphaFoldDB" id="A0A1S8D492"/>
<protein>
    <recommendedName>
        <fullName evidence="5">2-oxoglutarate-dependent ethylene/succinate-forming enzyme</fullName>
        <ecNumber evidence="4">1.13.12.19</ecNumber>
        <ecNumber evidence="3">1.14.20.7</ecNumber>
    </recommendedName>
    <alternativeName>
        <fullName evidence="7">2-oxoglutarate dioxygenase (ethylene-forming)</fullName>
    </alternativeName>
    <alternativeName>
        <fullName evidence="8">2-oxoglutarate/L-arginine monooxygenase/decarboxylase (succinate-forming)</fullName>
    </alternativeName>
</protein>
<evidence type="ECO:0000256" key="2">
    <source>
        <dbReference type="ARBA" id="ARBA00004767"/>
    </source>
</evidence>
<comment type="pathway">
    <text evidence="2">Alkene biosynthesis; ethylene biosynthesis via 2-oxoglutarate.</text>
</comment>
<keyword evidence="11" id="KW-0479">Metal-binding</keyword>
<dbReference type="OrthoDB" id="21825at2"/>
<evidence type="ECO:0000313" key="13">
    <source>
        <dbReference type="EMBL" id="ONH82647.1"/>
    </source>
</evidence>
<comment type="similarity">
    <text evidence="11">Belongs to the iron/ascorbate-dependent oxidoreductase family.</text>
</comment>
<keyword evidence="11" id="KW-0408">Iron</keyword>
<dbReference type="STRING" id="207340.APZ41_013405"/>
<feature type="domain" description="Fe2OG dioxygenase" evidence="12">
    <location>
        <begin position="177"/>
        <end position="280"/>
    </location>
</feature>
<dbReference type="GO" id="GO:0102276">
    <property type="term" value="F:2-oxoglutarate oxygenase/decarboxylase (ethylene-forming) activity"/>
    <property type="evidence" value="ECO:0007669"/>
    <property type="project" value="UniProtKB-EC"/>
</dbReference>
<dbReference type="Pfam" id="PF14226">
    <property type="entry name" value="DIOX_N"/>
    <property type="match status" value="1"/>
</dbReference>
<evidence type="ECO:0000256" key="5">
    <source>
        <dbReference type="ARBA" id="ARBA00019045"/>
    </source>
</evidence>
<organism evidence="13 14">
    <name type="scientific">Roseomonas mucosa</name>
    <dbReference type="NCBI Taxonomy" id="207340"/>
    <lineage>
        <taxon>Bacteria</taxon>
        <taxon>Pseudomonadati</taxon>
        <taxon>Pseudomonadota</taxon>
        <taxon>Alphaproteobacteria</taxon>
        <taxon>Acetobacterales</taxon>
        <taxon>Roseomonadaceae</taxon>
        <taxon>Roseomonas</taxon>
    </lineage>
</organism>
<evidence type="ECO:0000256" key="3">
    <source>
        <dbReference type="ARBA" id="ARBA00012293"/>
    </source>
</evidence>
<dbReference type="Proteomes" id="UP000054844">
    <property type="component" value="Unassembled WGS sequence"/>
</dbReference>
<keyword evidence="6" id="KW-0266">Ethylene biosynthesis</keyword>
<dbReference type="SUPFAM" id="SSF51197">
    <property type="entry name" value="Clavaminate synthase-like"/>
    <property type="match status" value="1"/>
</dbReference>
<evidence type="ECO:0000313" key="14">
    <source>
        <dbReference type="Proteomes" id="UP000054844"/>
    </source>
</evidence>
<proteinExistence type="inferred from homology"/>
<dbReference type="InterPro" id="IPR044861">
    <property type="entry name" value="IPNS-like_FE2OG_OXY"/>
</dbReference>
<keyword evidence="14" id="KW-1185">Reference proteome</keyword>
<reference evidence="13" key="1">
    <citation type="submission" date="2016-12" db="EMBL/GenBank/DDBJ databases">
        <title>Draft genome sequence of Roseomonas mucosa strain AU37, isolated from a peripheral intravenous catheter.</title>
        <authorList>
            <person name="Choudhury M.A."/>
            <person name="Sidjabat H.E."/>
            <person name="Wailan A.M."/>
            <person name="Zhang L."/>
            <person name="Marsh N.M."/>
            <person name="Rickard C.M."/>
            <person name="Davies M."/>
            <person name="Mcmillan D.J."/>
        </authorList>
    </citation>
    <scope>NUCLEOTIDE SEQUENCE [LARGE SCALE GENOMIC DNA]</scope>
    <source>
        <strain evidence="13">AU37</strain>
    </source>
</reference>
<name>A0A1S8D492_9PROT</name>
<dbReference type="PANTHER" id="PTHR47990">
    <property type="entry name" value="2-OXOGLUTARATE (2OG) AND FE(II)-DEPENDENT OXYGENASE SUPERFAMILY PROTEIN-RELATED"/>
    <property type="match status" value="1"/>
</dbReference>
<keyword evidence="11" id="KW-0560">Oxidoreductase</keyword>
<evidence type="ECO:0000259" key="12">
    <source>
        <dbReference type="PROSITE" id="PS51471"/>
    </source>
</evidence>
<comment type="catalytic activity">
    <reaction evidence="9">
        <text>2-oxoglutarate + O2 + 2 H(+) = ethene + 3 CO2 + H2O</text>
        <dbReference type="Rhea" id="RHEA:31523"/>
        <dbReference type="ChEBI" id="CHEBI:15377"/>
        <dbReference type="ChEBI" id="CHEBI:15378"/>
        <dbReference type="ChEBI" id="CHEBI:15379"/>
        <dbReference type="ChEBI" id="CHEBI:16526"/>
        <dbReference type="ChEBI" id="CHEBI:16810"/>
        <dbReference type="ChEBI" id="CHEBI:18153"/>
        <dbReference type="EC" id="1.13.12.19"/>
    </reaction>
</comment>
<dbReference type="EC" id="1.13.12.19" evidence="4"/>
<evidence type="ECO:0000256" key="11">
    <source>
        <dbReference type="RuleBase" id="RU003682"/>
    </source>
</evidence>
<evidence type="ECO:0000256" key="8">
    <source>
        <dbReference type="ARBA" id="ARBA00031282"/>
    </source>
</evidence>
<dbReference type="GO" id="GO:0046872">
    <property type="term" value="F:metal ion binding"/>
    <property type="evidence" value="ECO:0007669"/>
    <property type="project" value="UniProtKB-KW"/>
</dbReference>
<comment type="catalytic activity">
    <reaction evidence="10">
        <text>L-arginine + 2-oxoglutarate + O2 = guanidine + L-glutamate 5-semialdehyde + succinate + CO2</text>
        <dbReference type="Rhea" id="RHEA:31535"/>
        <dbReference type="ChEBI" id="CHEBI:15379"/>
        <dbReference type="ChEBI" id="CHEBI:16526"/>
        <dbReference type="ChEBI" id="CHEBI:16810"/>
        <dbReference type="ChEBI" id="CHEBI:30031"/>
        <dbReference type="ChEBI" id="CHEBI:30087"/>
        <dbReference type="ChEBI" id="CHEBI:32682"/>
        <dbReference type="ChEBI" id="CHEBI:58066"/>
        <dbReference type="EC" id="1.14.20.7"/>
    </reaction>
</comment>
<dbReference type="GO" id="GO:0009693">
    <property type="term" value="P:ethylene biosynthetic process"/>
    <property type="evidence" value="ECO:0007669"/>
    <property type="project" value="UniProtKB-KW"/>
</dbReference>
<evidence type="ECO:0000256" key="4">
    <source>
        <dbReference type="ARBA" id="ARBA00012531"/>
    </source>
</evidence>
<dbReference type="PRINTS" id="PR00682">
    <property type="entry name" value="IPNSYNTHASE"/>
</dbReference>
<evidence type="ECO:0000256" key="1">
    <source>
        <dbReference type="ARBA" id="ARBA00001954"/>
    </source>
</evidence>
<accession>A0A1S8D492</accession>
<sequence>MSASVAPATLPIIDIAGLRAGHPGALERAAAEIHAACTGPGFFYIRGHGVHEGVIAAAVDAARAFFALPEDTKRQVAANRLHRGWHAMGGALMEGASHTDRKEFFSIGLELPESDAAVRAGEPLRGPNQWPAFVPAMQPAFADYFREIGLAGAALLSAVAASLGLPPDFFAASYRKPLQRTQAIYYPPRSEGAGEDEFGVAPHTDFGCLTLLWQDGNGGLQVRERQSGGWIDAPPLPGTLVVNVGDLLGRWSNDRFASTPHRVINRSGRERFSIATFYDPDFGAMVDPRALGAAEGEARYEPVTAGQHILNRFDQAFGYRKRLAAAQGAGIDHGAEIRVVE</sequence>
<feature type="non-terminal residue" evidence="13">
    <location>
        <position position="341"/>
    </location>
</feature>
<comment type="cofactor">
    <cofactor evidence="1">
        <name>Fe(2+)</name>
        <dbReference type="ChEBI" id="CHEBI:29033"/>
    </cofactor>
</comment>
<evidence type="ECO:0000256" key="6">
    <source>
        <dbReference type="ARBA" id="ARBA00022666"/>
    </source>
</evidence>
<dbReference type="RefSeq" id="WP_076970309.1">
    <property type="nucleotide sequence ID" value="NZ_LLWF02000046.1"/>
</dbReference>
<evidence type="ECO:0000256" key="7">
    <source>
        <dbReference type="ARBA" id="ARBA00031011"/>
    </source>
</evidence>
<dbReference type="PROSITE" id="PS51471">
    <property type="entry name" value="FE2OG_OXY"/>
    <property type="match status" value="1"/>
</dbReference>
<comment type="caution">
    <text evidence="13">The sequence shown here is derived from an EMBL/GenBank/DDBJ whole genome shotgun (WGS) entry which is preliminary data.</text>
</comment>
<dbReference type="EC" id="1.14.20.7" evidence="3"/>
<dbReference type="EMBL" id="LLWF02000046">
    <property type="protein sequence ID" value="ONH82647.1"/>
    <property type="molecule type" value="Genomic_DNA"/>
</dbReference>
<dbReference type="InterPro" id="IPR005123">
    <property type="entry name" value="Oxoglu/Fe-dep_dioxygenase_dom"/>
</dbReference>
<dbReference type="InterPro" id="IPR027443">
    <property type="entry name" value="IPNS-like_sf"/>
</dbReference>
<gene>
    <name evidence="13" type="ORF">APZ41_013405</name>
</gene>
<evidence type="ECO:0000256" key="10">
    <source>
        <dbReference type="ARBA" id="ARBA00049359"/>
    </source>
</evidence>